<feature type="domain" description="LOB" evidence="3">
    <location>
        <begin position="15"/>
        <end position="117"/>
    </location>
</feature>
<keyword evidence="5" id="KW-1185">Reference proteome</keyword>
<dbReference type="InterPro" id="IPR004883">
    <property type="entry name" value="LOB"/>
</dbReference>
<accession>A0A843XBA3</accession>
<feature type="region of interest" description="Disordered" evidence="2">
    <location>
        <begin position="167"/>
        <end position="192"/>
    </location>
</feature>
<dbReference type="PANTHER" id="PTHR31301">
    <property type="entry name" value="LOB DOMAIN-CONTAINING PROTEIN 4-RELATED"/>
    <property type="match status" value="1"/>
</dbReference>
<dbReference type="EMBL" id="NMUH01007073">
    <property type="protein sequence ID" value="MQM16581.1"/>
    <property type="molecule type" value="Genomic_DNA"/>
</dbReference>
<sequence>MDGSGGGGGGSVAAHACAACKHQRRKCGPGCPMARYFPASRPQEFRDAHRLFGLSNLTRVHNSLPPGDKRDVAMKTMIFEAGMWRADPVRGAYGVVRHLLQRIEAVQEELKAVRAQLAFYRWPPEIPPRPHPCPSSVVYDPQALVQPDYDVVKPSISTMVSLKVRTELPPSSMSSSSCTDEDQDSKDRVAKNLAHLYLPPAGGLTSESTSSKLE</sequence>
<name>A0A843XBA3_COLES</name>
<comment type="similarity">
    <text evidence="1">Belongs to the LOB domain-containing protein family.</text>
</comment>
<protein>
    <recommendedName>
        <fullName evidence="3">LOB domain-containing protein</fullName>
    </recommendedName>
</protein>
<dbReference type="AlphaFoldDB" id="A0A843XBA3"/>
<dbReference type="PROSITE" id="PS50891">
    <property type="entry name" value="LOB"/>
    <property type="match status" value="1"/>
</dbReference>
<evidence type="ECO:0000259" key="3">
    <source>
        <dbReference type="PROSITE" id="PS50891"/>
    </source>
</evidence>
<evidence type="ECO:0000313" key="4">
    <source>
        <dbReference type="EMBL" id="MQM16581.1"/>
    </source>
</evidence>
<dbReference type="PANTHER" id="PTHR31301:SF21">
    <property type="entry name" value="LOB DOMAIN-CONTAINING PROTEIN 27-RELATED"/>
    <property type="match status" value="1"/>
</dbReference>
<evidence type="ECO:0000256" key="2">
    <source>
        <dbReference type="SAM" id="MobiDB-lite"/>
    </source>
</evidence>
<organism evidence="4 5">
    <name type="scientific">Colocasia esculenta</name>
    <name type="common">Wild taro</name>
    <name type="synonym">Arum esculentum</name>
    <dbReference type="NCBI Taxonomy" id="4460"/>
    <lineage>
        <taxon>Eukaryota</taxon>
        <taxon>Viridiplantae</taxon>
        <taxon>Streptophyta</taxon>
        <taxon>Embryophyta</taxon>
        <taxon>Tracheophyta</taxon>
        <taxon>Spermatophyta</taxon>
        <taxon>Magnoliopsida</taxon>
        <taxon>Liliopsida</taxon>
        <taxon>Araceae</taxon>
        <taxon>Aroideae</taxon>
        <taxon>Colocasieae</taxon>
        <taxon>Colocasia</taxon>
    </lineage>
</organism>
<evidence type="ECO:0000313" key="5">
    <source>
        <dbReference type="Proteomes" id="UP000652761"/>
    </source>
</evidence>
<reference evidence="4" key="1">
    <citation type="submission" date="2017-07" db="EMBL/GenBank/DDBJ databases">
        <title>Taro Niue Genome Assembly and Annotation.</title>
        <authorList>
            <person name="Atibalentja N."/>
            <person name="Keating K."/>
            <person name="Fields C.J."/>
        </authorList>
    </citation>
    <scope>NUCLEOTIDE SEQUENCE</scope>
    <source>
        <strain evidence="4">Niue_2</strain>
        <tissue evidence="4">Leaf</tissue>
    </source>
</reference>
<dbReference type="OrthoDB" id="1893065at2759"/>
<comment type="caution">
    <text evidence="4">The sequence shown here is derived from an EMBL/GenBank/DDBJ whole genome shotgun (WGS) entry which is preliminary data.</text>
</comment>
<proteinExistence type="inferred from homology"/>
<gene>
    <name evidence="4" type="ORF">Taro_049535</name>
</gene>
<dbReference type="Proteomes" id="UP000652761">
    <property type="component" value="Unassembled WGS sequence"/>
</dbReference>
<dbReference type="Pfam" id="PF03195">
    <property type="entry name" value="LOB"/>
    <property type="match status" value="1"/>
</dbReference>
<evidence type="ECO:0000256" key="1">
    <source>
        <dbReference type="ARBA" id="ARBA00005474"/>
    </source>
</evidence>